<evidence type="ECO:0000256" key="2">
    <source>
        <dbReference type="ARBA" id="ARBA00011915"/>
    </source>
</evidence>
<gene>
    <name evidence="5" type="ORF">OIK42_09390</name>
</gene>
<dbReference type="Pfam" id="PF16113">
    <property type="entry name" value="ECH_2"/>
    <property type="match status" value="1"/>
</dbReference>
<dbReference type="EMBL" id="JAQQXP010000001">
    <property type="protein sequence ID" value="MDC8830974.1"/>
    <property type="molecule type" value="Genomic_DNA"/>
</dbReference>
<comment type="caution">
    <text evidence="5">The sequence shown here is derived from an EMBL/GenBank/DDBJ whole genome shotgun (WGS) entry which is preliminary data.</text>
</comment>
<dbReference type="NCBIfam" id="NF004127">
    <property type="entry name" value="PRK05617.1"/>
    <property type="match status" value="1"/>
</dbReference>
<dbReference type="RefSeq" id="WP_273639994.1">
    <property type="nucleotide sequence ID" value="NZ_JAQQXP010000001.1"/>
</dbReference>
<accession>A0ABT5L1P9</accession>
<keyword evidence="3" id="KW-0378">Hydrolase</keyword>
<evidence type="ECO:0000256" key="1">
    <source>
        <dbReference type="ARBA" id="ARBA00001709"/>
    </source>
</evidence>
<dbReference type="InterPro" id="IPR029045">
    <property type="entry name" value="ClpP/crotonase-like_dom_sf"/>
</dbReference>
<dbReference type="Gene3D" id="3.90.226.10">
    <property type="entry name" value="2-enoyl-CoA Hydratase, Chain A, domain 1"/>
    <property type="match status" value="1"/>
</dbReference>
<organism evidence="5 6">
    <name type="scientific">Alteromonas gilva</name>
    <dbReference type="NCBI Taxonomy" id="2987522"/>
    <lineage>
        <taxon>Bacteria</taxon>
        <taxon>Pseudomonadati</taxon>
        <taxon>Pseudomonadota</taxon>
        <taxon>Gammaproteobacteria</taxon>
        <taxon>Alteromonadales</taxon>
        <taxon>Alteromonadaceae</taxon>
        <taxon>Alteromonas/Salinimonas group</taxon>
        <taxon>Alteromonas</taxon>
    </lineage>
</organism>
<dbReference type="EC" id="3.1.2.4" evidence="2"/>
<sequence>MTDKLICTEIKTACGRVIGHITLNKPNALNALDLDMAVAMQAALDKWRTDEQVLFVVLSGSGNKAFCAGGDIVSMYRAMQENKGAVPDFVEAFFTTEYRLDYTIHRYPKPVLVWGDGIIMGGGTGLLAGASHRILTTSTRLAMPEITIGLYPDVGASYFLPRAPGFSGLFLGLTGAAVNATDGVYIGLGDYVFESASIDSVISELASLNWQPVTVTEQLSSYCETQQLNSMQRPMGKLATHRSLIDSQLIRCKDAAQAVHAIAALSAEDDWLQSAQRNLAKGSPITMHLVWEQYQRGAELTLEQCFAMELTMSCRCAESGEFAEGVRALLIDKDNQPAWRYKAVSDVPDAVVARHFDSLWQSHPLANLGEVS</sequence>
<dbReference type="CDD" id="cd06558">
    <property type="entry name" value="crotonase-like"/>
    <property type="match status" value="1"/>
</dbReference>
<reference evidence="5 6" key="1">
    <citation type="submission" date="2022-10" db="EMBL/GenBank/DDBJ databases">
        <title>Alteromonas sp. chi3 Genome sequencing.</title>
        <authorList>
            <person name="Park S."/>
        </authorList>
    </citation>
    <scope>NUCLEOTIDE SEQUENCE [LARGE SCALE GENOMIC DNA]</scope>
    <source>
        <strain evidence="6">chi3</strain>
    </source>
</reference>
<dbReference type="PANTHER" id="PTHR43176">
    <property type="entry name" value="3-HYDROXYISOBUTYRYL-COA HYDROLASE-RELATED"/>
    <property type="match status" value="1"/>
</dbReference>
<comment type="catalytic activity">
    <reaction evidence="1">
        <text>3-hydroxy-2-methylpropanoyl-CoA + H2O = 3-hydroxy-2-methylpropanoate + CoA + H(+)</text>
        <dbReference type="Rhea" id="RHEA:20888"/>
        <dbReference type="ChEBI" id="CHEBI:11805"/>
        <dbReference type="ChEBI" id="CHEBI:15377"/>
        <dbReference type="ChEBI" id="CHEBI:15378"/>
        <dbReference type="ChEBI" id="CHEBI:57287"/>
        <dbReference type="ChEBI" id="CHEBI:57340"/>
        <dbReference type="EC" id="3.1.2.4"/>
    </reaction>
</comment>
<dbReference type="Proteomes" id="UP001218788">
    <property type="component" value="Unassembled WGS sequence"/>
</dbReference>
<protein>
    <recommendedName>
        <fullName evidence="2">3-hydroxyisobutyryl-CoA hydrolase</fullName>
        <ecNumber evidence="2">3.1.2.4</ecNumber>
    </recommendedName>
</protein>
<evidence type="ECO:0000256" key="3">
    <source>
        <dbReference type="ARBA" id="ARBA00022801"/>
    </source>
</evidence>
<dbReference type="InterPro" id="IPR045004">
    <property type="entry name" value="ECH_dom"/>
</dbReference>
<dbReference type="PANTHER" id="PTHR43176:SF3">
    <property type="entry name" value="3-HYDROXYISOBUTYRYL-COA HYDROLASE, MITOCHONDRIAL"/>
    <property type="match status" value="1"/>
</dbReference>
<dbReference type="SUPFAM" id="SSF52096">
    <property type="entry name" value="ClpP/crotonase"/>
    <property type="match status" value="1"/>
</dbReference>
<name>A0ABT5L1P9_9ALTE</name>
<evidence type="ECO:0000313" key="5">
    <source>
        <dbReference type="EMBL" id="MDC8830974.1"/>
    </source>
</evidence>
<proteinExistence type="predicted"/>
<dbReference type="InterPro" id="IPR032259">
    <property type="entry name" value="HIBYL-CoA-H"/>
</dbReference>
<evidence type="ECO:0000259" key="4">
    <source>
        <dbReference type="Pfam" id="PF16113"/>
    </source>
</evidence>
<keyword evidence="6" id="KW-1185">Reference proteome</keyword>
<evidence type="ECO:0000313" key="6">
    <source>
        <dbReference type="Proteomes" id="UP001218788"/>
    </source>
</evidence>
<feature type="domain" description="Enoyl-CoA hydratase/isomerase" evidence="4">
    <location>
        <begin position="18"/>
        <end position="356"/>
    </location>
</feature>